<dbReference type="Pfam" id="PF14223">
    <property type="entry name" value="Retrotran_gag_2"/>
    <property type="match status" value="1"/>
</dbReference>
<feature type="domain" description="Retrovirus-related Pol polyprotein from transposon TNT 1-94-like beta-barrel" evidence="2">
    <location>
        <begin position="210"/>
        <end position="235"/>
    </location>
</feature>
<reference evidence="3" key="2">
    <citation type="journal article" date="2023" name="Microbiol Resour">
        <title>Decontamination and Annotation of the Draft Genome Sequence of the Oomycete Lagenidium giganteum ARSEF 373.</title>
        <authorList>
            <person name="Morgan W.R."/>
            <person name="Tartar A."/>
        </authorList>
    </citation>
    <scope>NUCLEOTIDE SEQUENCE</scope>
    <source>
        <strain evidence="3">ARSEF 373</strain>
    </source>
</reference>
<dbReference type="PANTHER" id="PTHR47481">
    <property type="match status" value="1"/>
</dbReference>
<dbReference type="Pfam" id="PF22936">
    <property type="entry name" value="Pol_BBD"/>
    <property type="match status" value="1"/>
</dbReference>
<name>A0AAV2Z5V5_9STRA</name>
<dbReference type="EMBL" id="DAKRPA010000059">
    <property type="protein sequence ID" value="DBA00738.1"/>
    <property type="molecule type" value="Genomic_DNA"/>
</dbReference>
<dbReference type="InterPro" id="IPR054722">
    <property type="entry name" value="PolX-like_BBD"/>
</dbReference>
<dbReference type="AlphaFoldDB" id="A0AAV2Z5V5"/>
<evidence type="ECO:0000313" key="3">
    <source>
        <dbReference type="EMBL" id="DBA00738.1"/>
    </source>
</evidence>
<dbReference type="Proteomes" id="UP001146120">
    <property type="component" value="Unassembled WGS sequence"/>
</dbReference>
<reference evidence="3" key="1">
    <citation type="submission" date="2022-11" db="EMBL/GenBank/DDBJ databases">
        <authorList>
            <person name="Morgan W.R."/>
            <person name="Tartar A."/>
        </authorList>
    </citation>
    <scope>NUCLEOTIDE SEQUENCE</scope>
    <source>
        <strain evidence="3">ARSEF 373</strain>
    </source>
</reference>
<accession>A0AAV2Z5V5</accession>
<feature type="region of interest" description="Disordered" evidence="1">
    <location>
        <begin position="186"/>
        <end position="208"/>
    </location>
</feature>
<organism evidence="3 4">
    <name type="scientific">Lagenidium giganteum</name>
    <dbReference type="NCBI Taxonomy" id="4803"/>
    <lineage>
        <taxon>Eukaryota</taxon>
        <taxon>Sar</taxon>
        <taxon>Stramenopiles</taxon>
        <taxon>Oomycota</taxon>
        <taxon>Peronosporomycetes</taxon>
        <taxon>Pythiales</taxon>
        <taxon>Pythiaceae</taxon>
    </lineage>
</organism>
<evidence type="ECO:0000256" key="1">
    <source>
        <dbReference type="SAM" id="MobiDB-lite"/>
    </source>
</evidence>
<comment type="caution">
    <text evidence="3">The sequence shown here is derived from an EMBL/GenBank/DDBJ whole genome shotgun (WGS) entry which is preliminary data.</text>
</comment>
<sequence length="242" mass="27277">MHCRTTLNCAIIAQGIEREHQSKIRNATSARQAWSPARLLQPKQLAEPCRRPRRLHEFKMGEGSSIATHLDRFGELVMAMEAVGDAMDATRQMVILLGSLPQEYGMIVTVIENSIGLTLDDVKEKLLRHYEKLQQQEPAEVAFKANLGGARGRRPGGRGRNEDKKKPRAFKGKCFACGKVAHKKAQCKKKKKQEHQEEMPSERVKQGNAWFIDSGASSHMSSNRGDFTEYRELPKPILLMAK</sequence>
<feature type="compositionally biased region" description="Basic and acidic residues" evidence="1">
    <location>
        <begin position="194"/>
        <end position="205"/>
    </location>
</feature>
<protein>
    <recommendedName>
        <fullName evidence="2">Retrovirus-related Pol polyprotein from transposon TNT 1-94-like beta-barrel domain-containing protein</fullName>
    </recommendedName>
</protein>
<proteinExistence type="predicted"/>
<evidence type="ECO:0000313" key="4">
    <source>
        <dbReference type="Proteomes" id="UP001146120"/>
    </source>
</evidence>
<gene>
    <name evidence="3" type="ORF">N0F65_001209</name>
</gene>
<evidence type="ECO:0000259" key="2">
    <source>
        <dbReference type="Pfam" id="PF22936"/>
    </source>
</evidence>
<keyword evidence="4" id="KW-1185">Reference proteome</keyword>
<dbReference type="PANTHER" id="PTHR47481:SF7">
    <property type="entry name" value="CCHC-TYPE DOMAIN-CONTAINING PROTEIN"/>
    <property type="match status" value="1"/>
</dbReference>